<comment type="caution">
    <text evidence="8">The sequence shown here is derived from an EMBL/GenBank/DDBJ whole genome shotgun (WGS) entry which is preliminary data.</text>
</comment>
<evidence type="ECO:0000256" key="6">
    <source>
        <dbReference type="RuleBase" id="RU003435"/>
    </source>
</evidence>
<dbReference type="PANTHER" id="PTHR11804">
    <property type="entry name" value="PROTEASE M3 THIMET OLIGOPEPTIDASE-RELATED"/>
    <property type="match status" value="1"/>
</dbReference>
<dbReference type="InterPro" id="IPR045090">
    <property type="entry name" value="Pept_M3A_M3B"/>
</dbReference>
<proteinExistence type="inferred from homology"/>
<evidence type="ECO:0000256" key="5">
    <source>
        <dbReference type="ARBA" id="ARBA00023049"/>
    </source>
</evidence>
<comment type="similarity">
    <text evidence="6">Belongs to the peptidase M3 family.</text>
</comment>
<evidence type="ECO:0000256" key="4">
    <source>
        <dbReference type="ARBA" id="ARBA00022833"/>
    </source>
</evidence>
<dbReference type="EC" id="3.4.-.-" evidence="8"/>
<keyword evidence="5 6" id="KW-0482">Metalloprotease</keyword>
<keyword evidence="3 6" id="KW-0378">Hydrolase</keyword>
<evidence type="ECO:0000313" key="9">
    <source>
        <dbReference type="Proteomes" id="UP001597218"/>
    </source>
</evidence>
<dbReference type="GO" id="GO:0016787">
    <property type="term" value="F:hydrolase activity"/>
    <property type="evidence" value="ECO:0007669"/>
    <property type="project" value="UniProtKB-KW"/>
</dbReference>
<name>A0ABW4SET5_9BACL</name>
<evidence type="ECO:0000256" key="1">
    <source>
        <dbReference type="ARBA" id="ARBA00022670"/>
    </source>
</evidence>
<dbReference type="Gene3D" id="1.10.1370.30">
    <property type="match status" value="1"/>
</dbReference>
<keyword evidence="4 6" id="KW-0862">Zinc</keyword>
<dbReference type="RefSeq" id="WP_381535830.1">
    <property type="nucleotide sequence ID" value="NZ_JBHUGI010000006.1"/>
</dbReference>
<sequence>MVTFNDYKYERPLISKLKKEYEILLKNFTSSRTYEEQSTVINKINAISSDYSTQSNLAYIRSSIDTNDDFYQKERDYFDEIGPEYQDLETAYYKELVATPFRKELEEKWGSQLFALADNSIKSFSAEIIPLLQRENKLSSDYSKLVASAQIDFDGQSRTLAQMGPYAESTDREVRKAASNAVVNFYSKNGIQFDEIYDKLVKLRHEIATTLGYENFVELGYIRMNRIDYNAAMVKKFRDQVRDSIVPLANELYKRQAARIGVDTLKFYDQSLKFLTGNATPQGSSEWIIENGKTMYKELSNETDEFFQFMIDRNLMDVEAKKGKEAGGYCTFIDNYDSPFIFSNFNGTSGDIDVLTHEAGHAFQVYSSRKIGIPEYMWPTSEAAEIHSMSMEFFTWPWMELFFKEQTDKYKFSHLSNALLFLPYGVAVDEFQHIVYENPEMTPAERNAEWKKIEKIYLPNRDYDGVGYLEAGSIWQRQIHIYSDPFYYIDYTLAQICAFQFWKRSQEDSEAAWKDYLHLCTLGGSKSFTKLVDEANLISPFEDGCVESVIGTIENWLNSIDDKTL</sequence>
<evidence type="ECO:0000256" key="3">
    <source>
        <dbReference type="ARBA" id="ARBA00022801"/>
    </source>
</evidence>
<evidence type="ECO:0000313" key="8">
    <source>
        <dbReference type="EMBL" id="MFD1927176.1"/>
    </source>
</evidence>
<dbReference type="CDD" id="cd09606">
    <property type="entry name" value="M3B_PepF"/>
    <property type="match status" value="1"/>
</dbReference>
<dbReference type="PANTHER" id="PTHR11804:SF28">
    <property type="entry name" value="OLIGOENDOPEPTIDASE F"/>
    <property type="match status" value="1"/>
</dbReference>
<organism evidence="8 9">
    <name type="scientific">Sporosarcina siberiensis</name>
    <dbReference type="NCBI Taxonomy" id="1365606"/>
    <lineage>
        <taxon>Bacteria</taxon>
        <taxon>Bacillati</taxon>
        <taxon>Bacillota</taxon>
        <taxon>Bacilli</taxon>
        <taxon>Bacillales</taxon>
        <taxon>Caryophanaceae</taxon>
        <taxon>Sporosarcina</taxon>
    </lineage>
</organism>
<evidence type="ECO:0000256" key="2">
    <source>
        <dbReference type="ARBA" id="ARBA00022723"/>
    </source>
</evidence>
<dbReference type="InterPro" id="IPR001567">
    <property type="entry name" value="Pept_M3A_M3B_dom"/>
</dbReference>
<dbReference type="InterPro" id="IPR011976">
    <property type="entry name" value="Pept_M3B_oligopep-rel"/>
</dbReference>
<comment type="cofactor">
    <cofactor evidence="6">
        <name>Zn(2+)</name>
        <dbReference type="ChEBI" id="CHEBI:29105"/>
    </cofactor>
    <text evidence="6">Binds 1 zinc ion.</text>
</comment>
<protein>
    <submittedName>
        <fullName evidence="8">M3 family oligoendopeptidase</fullName>
        <ecNumber evidence="8">3.4.-.-</ecNumber>
    </submittedName>
</protein>
<dbReference type="Pfam" id="PF01432">
    <property type="entry name" value="Peptidase_M3"/>
    <property type="match status" value="1"/>
</dbReference>
<keyword evidence="9" id="KW-1185">Reference proteome</keyword>
<evidence type="ECO:0000259" key="7">
    <source>
        <dbReference type="Pfam" id="PF01432"/>
    </source>
</evidence>
<accession>A0ABW4SET5</accession>
<keyword evidence="1 6" id="KW-0645">Protease</keyword>
<dbReference type="Proteomes" id="UP001597218">
    <property type="component" value="Unassembled WGS sequence"/>
</dbReference>
<keyword evidence="2 6" id="KW-0479">Metal-binding</keyword>
<dbReference type="SUPFAM" id="SSF55486">
    <property type="entry name" value="Metalloproteases ('zincins'), catalytic domain"/>
    <property type="match status" value="1"/>
</dbReference>
<feature type="domain" description="Peptidase M3A/M3B catalytic" evidence="7">
    <location>
        <begin position="166"/>
        <end position="545"/>
    </location>
</feature>
<gene>
    <name evidence="8" type="ORF">ACFSFY_03755</name>
</gene>
<dbReference type="NCBIfam" id="TIGR02289">
    <property type="entry name" value="M3_not_pepF"/>
    <property type="match status" value="1"/>
</dbReference>
<dbReference type="EMBL" id="JBHUGI010000006">
    <property type="protein sequence ID" value="MFD1927176.1"/>
    <property type="molecule type" value="Genomic_DNA"/>
</dbReference>
<reference evidence="9" key="1">
    <citation type="journal article" date="2019" name="Int. J. Syst. Evol. Microbiol.">
        <title>The Global Catalogue of Microorganisms (GCM) 10K type strain sequencing project: providing services to taxonomists for standard genome sequencing and annotation.</title>
        <authorList>
            <consortium name="The Broad Institute Genomics Platform"/>
            <consortium name="The Broad Institute Genome Sequencing Center for Infectious Disease"/>
            <person name="Wu L."/>
            <person name="Ma J."/>
        </authorList>
    </citation>
    <scope>NUCLEOTIDE SEQUENCE [LARGE SCALE GENOMIC DNA]</scope>
    <source>
        <strain evidence="9">CGMCC 4.7177</strain>
    </source>
</reference>